<feature type="compositionally biased region" description="Acidic residues" evidence="2">
    <location>
        <begin position="45"/>
        <end position="54"/>
    </location>
</feature>
<accession>A0A9W8X5A4</accession>
<keyword evidence="5" id="KW-1185">Reference proteome</keyword>
<dbReference type="OrthoDB" id="3779310at2759"/>
<dbReference type="InterPro" id="IPR056812">
    <property type="entry name" value="RRM_fung"/>
</dbReference>
<feature type="region of interest" description="Disordered" evidence="2">
    <location>
        <begin position="346"/>
        <end position="379"/>
    </location>
</feature>
<protein>
    <recommendedName>
        <fullName evidence="3">RNA-binding domain-containing protein</fullName>
    </recommendedName>
</protein>
<feature type="region of interest" description="Disordered" evidence="2">
    <location>
        <begin position="267"/>
        <end position="329"/>
    </location>
</feature>
<proteinExistence type="predicted"/>
<feature type="coiled-coil region" evidence="1">
    <location>
        <begin position="66"/>
        <end position="93"/>
    </location>
</feature>
<dbReference type="Proteomes" id="UP001140562">
    <property type="component" value="Unassembled WGS sequence"/>
</dbReference>
<dbReference type="EMBL" id="JAPEUV010000011">
    <property type="protein sequence ID" value="KAJ4341462.1"/>
    <property type="molecule type" value="Genomic_DNA"/>
</dbReference>
<evidence type="ECO:0000256" key="1">
    <source>
        <dbReference type="SAM" id="Coils"/>
    </source>
</evidence>
<feature type="compositionally biased region" description="Polar residues" evidence="2">
    <location>
        <begin position="287"/>
        <end position="296"/>
    </location>
</feature>
<organism evidence="4 5">
    <name type="scientific">Didymella glomerata</name>
    <dbReference type="NCBI Taxonomy" id="749621"/>
    <lineage>
        <taxon>Eukaryota</taxon>
        <taxon>Fungi</taxon>
        <taxon>Dikarya</taxon>
        <taxon>Ascomycota</taxon>
        <taxon>Pezizomycotina</taxon>
        <taxon>Dothideomycetes</taxon>
        <taxon>Pleosporomycetidae</taxon>
        <taxon>Pleosporales</taxon>
        <taxon>Pleosporineae</taxon>
        <taxon>Didymellaceae</taxon>
        <taxon>Didymella</taxon>
    </lineage>
</organism>
<comment type="caution">
    <text evidence="4">The sequence shown here is derived from an EMBL/GenBank/DDBJ whole genome shotgun (WGS) entry which is preliminary data.</text>
</comment>
<dbReference type="AlphaFoldDB" id="A0A9W8X5A4"/>
<sequence>MATDIVTPLPLKALASKLGVASPDRSLVKIGRASLPPPLTGDDSGVLEDGEIDEQQGPIGSLQGELQLSNFEHAALEDRYKRLERQHSELQDLASAYSVCIRGCTATNGQTVSIDQLQAEAGRGGLRAKALEADVLRPLVRETGGLQALISQTNTMRTLIDKAGGLRELELFVSDLRTIRDTLDKLRGSRGLLDLAAEVRNLLESKQQLDGLASEVDGPNGLREKAAKYEKLTKAFADVQNTCTLRKPVTSNIAMNPARARMITNTPLEADPDRDLYEALPPVAKPNNRTGSNNTPLGAPQDQPPEGSLMKRKGPEDSTPSMPAKRPRVDVGRASALLQASLPASVGSSTDWVAGHNNSSRKRPGINSGSGTASSARCEPIERKDSKALFISGVNDEEEALGLLAAEDRPKIEKLQKIKHFFIAHFSSYTEMRTAFERVSADVKNAGGGPNKPSVKVFNERGKPGRFADVTVDVHIPDSLLGRPSSVGIEGKPSFRPLAGEVAGRSAKTDTVDSATQMHTAPLPTKMPDWMRTDIRFGHVGFSSAARTPRYLSTPPAQDVESHTDARLGPVRSSTAVPSLSAFSSHTSGIVGGAQTALQAIAAVPADPRLNQTTIWKDHLRHAVAFWAGSSDASAAWDAYHLYGLKRNYKIPSDLLASLTRQLSSLIPVAKYNVYETMAPNHDTCILR</sequence>
<feature type="region of interest" description="Disordered" evidence="2">
    <location>
        <begin position="32"/>
        <end position="56"/>
    </location>
</feature>
<keyword evidence="1" id="KW-0175">Coiled coil</keyword>
<reference evidence="4" key="1">
    <citation type="submission" date="2022-10" db="EMBL/GenBank/DDBJ databases">
        <title>Tapping the CABI collections for fungal endophytes: first genome assemblies for Collariella, Neodidymelliopsis, Ascochyta clinopodiicola, Didymella pomorum, Didymosphaeria variabile, Neocosmospora piperis and Neocucurbitaria cava.</title>
        <authorList>
            <person name="Hill R."/>
        </authorList>
    </citation>
    <scope>NUCLEOTIDE SEQUENCE</scope>
    <source>
        <strain evidence="4">IMI 360193</strain>
    </source>
</reference>
<feature type="domain" description="RNA-binding" evidence="3">
    <location>
        <begin position="382"/>
        <end position="462"/>
    </location>
</feature>
<evidence type="ECO:0000259" key="3">
    <source>
        <dbReference type="Pfam" id="PF25061"/>
    </source>
</evidence>
<evidence type="ECO:0000256" key="2">
    <source>
        <dbReference type="SAM" id="MobiDB-lite"/>
    </source>
</evidence>
<name>A0A9W8X5A4_9PLEO</name>
<dbReference type="Pfam" id="PF25061">
    <property type="entry name" value="RRM_fung"/>
    <property type="match status" value="1"/>
</dbReference>
<evidence type="ECO:0000313" key="4">
    <source>
        <dbReference type="EMBL" id="KAJ4341462.1"/>
    </source>
</evidence>
<evidence type="ECO:0000313" key="5">
    <source>
        <dbReference type="Proteomes" id="UP001140562"/>
    </source>
</evidence>
<gene>
    <name evidence="4" type="ORF">N0V87_001854</name>
</gene>